<comment type="subunit">
    <text evidence="3">The complex is composed of two ATP-binding proteins (HrtA), two transmembrane proteins (HrtB) and a solute-binding protein.</text>
</comment>
<accession>A0A1M6AQM4</accession>
<dbReference type="Pfam" id="PF02687">
    <property type="entry name" value="FtsX"/>
    <property type="match status" value="1"/>
</dbReference>
<evidence type="ECO:0000256" key="2">
    <source>
        <dbReference type="ARBA" id="ARBA00008697"/>
    </source>
</evidence>
<evidence type="ECO:0000256" key="6">
    <source>
        <dbReference type="ARBA" id="ARBA00022475"/>
    </source>
</evidence>
<reference evidence="13 14" key="1">
    <citation type="submission" date="2016-11" db="EMBL/GenBank/DDBJ databases">
        <authorList>
            <person name="Varghese N."/>
            <person name="Submissions S."/>
        </authorList>
    </citation>
    <scope>NUCLEOTIDE SEQUENCE [LARGE SCALE GENOMIC DNA]</scope>
    <source>
        <strain evidence="13 14">DSM 19027</strain>
    </source>
</reference>
<dbReference type="Proteomes" id="UP000324781">
    <property type="component" value="Unassembled WGS sequence"/>
</dbReference>
<evidence type="ECO:0000256" key="9">
    <source>
        <dbReference type="ARBA" id="ARBA00023136"/>
    </source>
</evidence>
<dbReference type="PANTHER" id="PTHR43738:SF1">
    <property type="entry name" value="HEMIN TRANSPORT SYSTEM PERMEASE PROTEIN HRTB-RELATED"/>
    <property type="match status" value="1"/>
</dbReference>
<organism evidence="13 14">
    <name type="scientific">Thermoclostridium caenicola</name>
    <dbReference type="NCBI Taxonomy" id="659425"/>
    <lineage>
        <taxon>Bacteria</taxon>
        <taxon>Bacillati</taxon>
        <taxon>Bacillota</taxon>
        <taxon>Clostridia</taxon>
        <taxon>Eubacteriales</taxon>
        <taxon>Oscillospiraceae</taxon>
        <taxon>Thermoclostridium</taxon>
    </lineage>
</organism>
<evidence type="ECO:0000256" key="11">
    <source>
        <dbReference type="SAM" id="Phobius"/>
    </source>
</evidence>
<evidence type="ECO:0000256" key="4">
    <source>
        <dbReference type="ARBA" id="ARBA00016962"/>
    </source>
</evidence>
<dbReference type="InterPro" id="IPR003838">
    <property type="entry name" value="ABC3_permease_C"/>
</dbReference>
<feature type="transmembrane region" description="Helical" evidence="11">
    <location>
        <begin position="314"/>
        <end position="342"/>
    </location>
</feature>
<comment type="function">
    <text evidence="10">Part of the ABC transporter complex hrt involved in hemin import. Responsible for the translocation of the substrate across the membrane.</text>
</comment>
<evidence type="ECO:0000313" key="13">
    <source>
        <dbReference type="EMBL" id="SHI38800.1"/>
    </source>
</evidence>
<comment type="subcellular location">
    <subcellularLocation>
        <location evidence="1">Cell membrane</location>
        <topology evidence="1">Multi-pass membrane protein</topology>
    </subcellularLocation>
</comment>
<evidence type="ECO:0000256" key="5">
    <source>
        <dbReference type="ARBA" id="ARBA00022448"/>
    </source>
</evidence>
<name>A0A1M6AQM4_9FIRM</name>
<feature type="domain" description="ABC3 transporter permease C-terminal" evidence="12">
    <location>
        <begin position="274"/>
        <end position="386"/>
    </location>
</feature>
<dbReference type="InterPro" id="IPR051125">
    <property type="entry name" value="ABC-4/HrtB_transporter"/>
</dbReference>
<evidence type="ECO:0000256" key="8">
    <source>
        <dbReference type="ARBA" id="ARBA00022989"/>
    </source>
</evidence>
<sequence length="403" mass="43395">MKQTPLTNRRLSFYSLKLRPFRTACLILVVTILAFTLFGGSVLTASLENGMNSMIQRLGADLMVVPEGYKADMEEVLLKGDPCHFYFSPSIAQQVAQIEGVAQVTAQFFLTSLSESCCSAQVQLIGFEPETDFVIQPWIARTYGSVVENGVLIAGSDIVLESDHTLRLFNCSYPVAAQLEKTATGLDSSVFMNMDTMKSLFASAREVGINFLAADEPGGSVSSVLVKVKKGHDPETVASLIRNRIPQVDVIVSKSMITGIADNLGSLVDYIQMLAILLWAIAVLVLTAVFSVTINERKKEFAVLRILGATRKRLVSLVLTESLILSAMGGVAGTAAAGVLVLPFSAYIGERLQLPYLQPNTGVVLGILALSLLLSSAVGPLASIYAAARISRTETYLTMREGE</sequence>
<comment type="similarity">
    <text evidence="2">Belongs to the ABC-4 integral membrane protein family. HrtB subfamily.</text>
</comment>
<keyword evidence="14" id="KW-1185">Reference proteome</keyword>
<keyword evidence="9 11" id="KW-0472">Membrane</keyword>
<dbReference type="PANTHER" id="PTHR43738">
    <property type="entry name" value="ABC TRANSPORTER, MEMBRANE PROTEIN"/>
    <property type="match status" value="1"/>
</dbReference>
<dbReference type="RefSeq" id="WP_149677395.1">
    <property type="nucleotide sequence ID" value="NZ_FQZP01000001.1"/>
</dbReference>
<evidence type="ECO:0000256" key="1">
    <source>
        <dbReference type="ARBA" id="ARBA00004651"/>
    </source>
</evidence>
<evidence type="ECO:0000313" key="14">
    <source>
        <dbReference type="Proteomes" id="UP000324781"/>
    </source>
</evidence>
<feature type="transmembrane region" description="Helical" evidence="11">
    <location>
        <begin position="270"/>
        <end position="294"/>
    </location>
</feature>
<keyword evidence="7 11" id="KW-0812">Transmembrane</keyword>
<dbReference type="GO" id="GO:0005886">
    <property type="term" value="C:plasma membrane"/>
    <property type="evidence" value="ECO:0007669"/>
    <property type="project" value="UniProtKB-SubCell"/>
</dbReference>
<evidence type="ECO:0000256" key="3">
    <source>
        <dbReference type="ARBA" id="ARBA00011131"/>
    </source>
</evidence>
<dbReference type="EMBL" id="FQZP01000001">
    <property type="protein sequence ID" value="SHI38800.1"/>
    <property type="molecule type" value="Genomic_DNA"/>
</dbReference>
<proteinExistence type="inferred from homology"/>
<keyword evidence="6" id="KW-1003">Cell membrane</keyword>
<protein>
    <recommendedName>
        <fullName evidence="4">Putative hemin transport system permease protein HrtB</fullName>
    </recommendedName>
</protein>
<dbReference type="AlphaFoldDB" id="A0A1M6AQM4"/>
<gene>
    <name evidence="13" type="ORF">SAMN05444373_1001129</name>
</gene>
<dbReference type="OrthoDB" id="6313at2"/>
<keyword evidence="5" id="KW-0813">Transport</keyword>
<evidence type="ECO:0000256" key="7">
    <source>
        <dbReference type="ARBA" id="ARBA00022692"/>
    </source>
</evidence>
<evidence type="ECO:0000259" key="12">
    <source>
        <dbReference type="Pfam" id="PF02687"/>
    </source>
</evidence>
<feature type="transmembrane region" description="Helical" evidence="11">
    <location>
        <begin position="362"/>
        <end position="388"/>
    </location>
</feature>
<evidence type="ECO:0000256" key="10">
    <source>
        <dbReference type="ARBA" id="ARBA00024973"/>
    </source>
</evidence>
<keyword evidence="8 11" id="KW-1133">Transmembrane helix</keyword>